<protein>
    <recommendedName>
        <fullName evidence="2">DUF655 domain-containing protein</fullName>
    </recommendedName>
</protein>
<reference evidence="1" key="1">
    <citation type="journal article" date="2014" name="Front. Microbiol.">
        <title>High frequency of phylogenetically diverse reductive dehalogenase-homologous genes in deep subseafloor sedimentary metagenomes.</title>
        <authorList>
            <person name="Kawai M."/>
            <person name="Futagami T."/>
            <person name="Toyoda A."/>
            <person name="Takaki Y."/>
            <person name="Nishi S."/>
            <person name="Hori S."/>
            <person name="Arai W."/>
            <person name="Tsubouchi T."/>
            <person name="Morono Y."/>
            <person name="Uchiyama I."/>
            <person name="Ito T."/>
            <person name="Fujiyama A."/>
            <person name="Inagaki F."/>
            <person name="Takami H."/>
        </authorList>
    </citation>
    <scope>NUCLEOTIDE SEQUENCE</scope>
    <source>
        <strain evidence="1">Expedition CK06-06</strain>
    </source>
</reference>
<dbReference type="EMBL" id="BARV01034981">
    <property type="protein sequence ID" value="GAI52528.1"/>
    <property type="molecule type" value="Genomic_DNA"/>
</dbReference>
<dbReference type="Gene3D" id="1.10.150.280">
    <property type="entry name" value="AF1531-like domain"/>
    <property type="match status" value="1"/>
</dbReference>
<dbReference type="InterPro" id="IPR007003">
    <property type="entry name" value="DUF655"/>
</dbReference>
<dbReference type="InterPro" id="IPR012340">
    <property type="entry name" value="NA-bd_OB-fold"/>
</dbReference>
<accession>X1P9M3</accession>
<sequence>MMQRRVKEEYAIVLDFLPNGHPFDTRGHMKTPIVQAIGKDHFILLELVPKKGNFLQPHEEVYTGEGKRDKIHHIQGKINYNRLTETSKSELNFIIEELVKKNEKKFIEFFNKAGPINTRRHQIELLPGIGKKHMWELIEERKEKEF</sequence>
<evidence type="ECO:0008006" key="2">
    <source>
        <dbReference type="Google" id="ProtNLM"/>
    </source>
</evidence>
<dbReference type="PANTHER" id="PTHR40734:SF1">
    <property type="entry name" value="DNA-BINDING PROTEIN"/>
    <property type="match status" value="1"/>
</dbReference>
<organism evidence="1">
    <name type="scientific">marine sediment metagenome</name>
    <dbReference type="NCBI Taxonomy" id="412755"/>
    <lineage>
        <taxon>unclassified sequences</taxon>
        <taxon>metagenomes</taxon>
        <taxon>ecological metagenomes</taxon>
    </lineage>
</organism>
<dbReference type="Gene3D" id="2.40.50.140">
    <property type="entry name" value="Nucleic acid-binding proteins"/>
    <property type="match status" value="1"/>
</dbReference>
<dbReference type="SUPFAM" id="SSF160975">
    <property type="entry name" value="AF1531-like"/>
    <property type="match status" value="1"/>
</dbReference>
<dbReference type="AlphaFoldDB" id="X1P9M3"/>
<comment type="caution">
    <text evidence="1">The sequence shown here is derived from an EMBL/GenBank/DDBJ whole genome shotgun (WGS) entry which is preliminary data.</text>
</comment>
<gene>
    <name evidence="1" type="ORF">S06H3_54652</name>
</gene>
<dbReference type="PANTHER" id="PTHR40734">
    <property type="entry name" value="TRNA-SPECIFIC ADENOSINE DEAMINASE-RELATED"/>
    <property type="match status" value="1"/>
</dbReference>
<name>X1P9M3_9ZZZZ</name>
<feature type="non-terminal residue" evidence="1">
    <location>
        <position position="146"/>
    </location>
</feature>
<evidence type="ECO:0000313" key="1">
    <source>
        <dbReference type="EMBL" id="GAI52528.1"/>
    </source>
</evidence>
<proteinExistence type="predicted"/>
<dbReference type="Pfam" id="PF04919">
    <property type="entry name" value="DUF655"/>
    <property type="match status" value="1"/>
</dbReference>